<comment type="subcellular location">
    <subcellularLocation>
        <location evidence="1">Cell projection</location>
        <location evidence="1">Cilium membrane</location>
    </subcellularLocation>
    <subcellularLocation>
        <location evidence="2">Cytoplasm</location>
        <location evidence="2">Cytoskeleton</location>
        <location evidence="2">Microtubule organizing center</location>
        <location evidence="2">Centrosome</location>
        <location evidence="2">Centriolar satellite</location>
    </subcellularLocation>
</comment>
<sequence length="376" mass="41974">MSSSNAEPQAAVAKTFTFWFDREFRFNIADDELAVQTARGETLLTVLRPVEDTKGNSGEEGVLTVTNLRCIWQSKVNPHKSLSIGHYGIQSVEVKEAITRLRGTTEALYINSRFRANRYEFVFTFMGRAPHQFFIVPVVWRAYDSSRSYRELRMRSSLVRGGDIVVLPGERLFTRLEGVTNVSEDRGVVGVFVTTNVRFVWFAQHSQNINISIPLLQLTALRLRPTKYGAALLLETSSYSKSCLLGFRVDPVERLRELFQECVSLWKAWNMRPVLGIAVTLQELDPGAADDGGLNNVSSGTGALDGGLATPVLPQPRKLDGENVVHQVQNDAFAAYYADVGQKGADRRPEYDPSIGLAVERLRTGVTLRDLWTVTV</sequence>
<proteinExistence type="inferred from homology"/>
<evidence type="ECO:0000256" key="7">
    <source>
        <dbReference type="ARBA" id="ARBA00023136"/>
    </source>
</evidence>
<dbReference type="GO" id="GO:0060170">
    <property type="term" value="C:ciliary membrane"/>
    <property type="evidence" value="ECO:0007669"/>
    <property type="project" value="UniProtKB-SubCell"/>
</dbReference>
<keyword evidence="4" id="KW-1003">Cell membrane</keyword>
<evidence type="ECO:0000256" key="3">
    <source>
        <dbReference type="ARBA" id="ARBA00005822"/>
    </source>
</evidence>
<dbReference type="PIRSF" id="PIRSF010072">
    <property type="entry name" value="DUF1448"/>
    <property type="match status" value="1"/>
</dbReference>
<gene>
    <name evidence="11" type="ORF">TRSC58_05362</name>
</gene>
<dbReference type="AlphaFoldDB" id="A0A061IYK7"/>
<evidence type="ECO:0000256" key="1">
    <source>
        <dbReference type="ARBA" id="ARBA00004309"/>
    </source>
</evidence>
<dbReference type="PANTHER" id="PTHR21351">
    <property type="entry name" value="BARDET-BIEDL SYNDROME PROTEIN 5"/>
    <property type="match status" value="1"/>
</dbReference>
<dbReference type="Proteomes" id="UP000031737">
    <property type="component" value="Unassembled WGS sequence"/>
</dbReference>
<dbReference type="SMART" id="SM00683">
    <property type="entry name" value="DM16"/>
    <property type="match status" value="2"/>
</dbReference>
<comment type="similarity">
    <text evidence="3">Belongs to the BBS5 family.</text>
</comment>
<dbReference type="GO" id="GO:0034451">
    <property type="term" value="C:centriolar satellite"/>
    <property type="evidence" value="ECO:0007669"/>
    <property type="project" value="UniProtKB-SubCell"/>
</dbReference>
<evidence type="ECO:0000256" key="8">
    <source>
        <dbReference type="ARBA" id="ARBA00023212"/>
    </source>
</evidence>
<dbReference type="GO" id="GO:0036064">
    <property type="term" value="C:ciliary basal body"/>
    <property type="evidence" value="ECO:0007669"/>
    <property type="project" value="TreeGrafter"/>
</dbReference>
<evidence type="ECO:0000313" key="11">
    <source>
        <dbReference type="EMBL" id="ESL06956.1"/>
    </source>
</evidence>
<keyword evidence="12" id="KW-1185">Reference proteome</keyword>
<evidence type="ECO:0000256" key="9">
    <source>
        <dbReference type="ARBA" id="ARBA00023273"/>
    </source>
</evidence>
<evidence type="ECO:0000259" key="10">
    <source>
        <dbReference type="SMART" id="SM00683"/>
    </source>
</evidence>
<dbReference type="GO" id="GO:0034464">
    <property type="term" value="C:BBSome"/>
    <property type="evidence" value="ECO:0007669"/>
    <property type="project" value="InterPro"/>
</dbReference>
<dbReference type="VEuPathDB" id="TriTrypDB:TRSC58_05362"/>
<keyword evidence="5" id="KW-0963">Cytoplasm</keyword>
<dbReference type="InterPro" id="IPR006606">
    <property type="entry name" value="BBL5"/>
</dbReference>
<protein>
    <recommendedName>
        <fullName evidence="10">BBSome complex member BBS5 PH domain-containing protein</fullName>
    </recommendedName>
</protein>
<comment type="caution">
    <text evidence="11">The sequence shown here is derived from an EMBL/GenBank/DDBJ whole genome shotgun (WGS) entry which is preliminary data.</text>
</comment>
<organism evidence="11 12">
    <name type="scientific">Trypanosoma rangeli SC58</name>
    <dbReference type="NCBI Taxonomy" id="429131"/>
    <lineage>
        <taxon>Eukaryota</taxon>
        <taxon>Discoba</taxon>
        <taxon>Euglenozoa</taxon>
        <taxon>Kinetoplastea</taxon>
        <taxon>Metakinetoplastina</taxon>
        <taxon>Trypanosomatida</taxon>
        <taxon>Trypanosomatidae</taxon>
        <taxon>Trypanosoma</taxon>
        <taxon>Herpetosoma</taxon>
    </lineage>
</organism>
<feature type="domain" description="BBSome complex member BBS5 PH" evidence="10">
    <location>
        <begin position="41"/>
        <end position="95"/>
    </location>
</feature>
<dbReference type="InterPro" id="IPR030804">
    <property type="entry name" value="BBS5/fem-3"/>
</dbReference>
<evidence type="ECO:0000256" key="5">
    <source>
        <dbReference type="ARBA" id="ARBA00022490"/>
    </source>
</evidence>
<keyword evidence="6" id="KW-0969">Cilium</keyword>
<dbReference type="GO" id="GO:0032266">
    <property type="term" value="F:phosphatidylinositol-3-phosphate binding"/>
    <property type="evidence" value="ECO:0007669"/>
    <property type="project" value="TreeGrafter"/>
</dbReference>
<dbReference type="OrthoDB" id="10261999at2759"/>
<evidence type="ECO:0000256" key="4">
    <source>
        <dbReference type="ARBA" id="ARBA00022475"/>
    </source>
</evidence>
<name>A0A061IYK7_TRYRA</name>
<keyword evidence="8" id="KW-0206">Cytoskeleton</keyword>
<dbReference type="GO" id="GO:0060271">
    <property type="term" value="P:cilium assembly"/>
    <property type="evidence" value="ECO:0007669"/>
    <property type="project" value="TreeGrafter"/>
</dbReference>
<dbReference type="EMBL" id="AUPL01005362">
    <property type="protein sequence ID" value="ESL06956.1"/>
    <property type="molecule type" value="Genomic_DNA"/>
</dbReference>
<keyword evidence="7" id="KW-0472">Membrane</keyword>
<dbReference type="Pfam" id="PF07289">
    <property type="entry name" value="BBL5"/>
    <property type="match status" value="1"/>
</dbReference>
<feature type="domain" description="BBSome complex member BBS5 PH" evidence="10">
    <location>
        <begin position="170"/>
        <end position="224"/>
    </location>
</feature>
<reference evidence="11 12" key="1">
    <citation type="submission" date="2013-07" db="EMBL/GenBank/DDBJ databases">
        <authorList>
            <person name="Stoco P.H."/>
            <person name="Wagner G."/>
            <person name="Gerber A."/>
            <person name="Zaha A."/>
            <person name="Thompson C."/>
            <person name="Bartholomeu D.C."/>
            <person name="Luckemeyer D.D."/>
            <person name="Bahia D."/>
            <person name="Loreto E."/>
            <person name="Prestes E.B."/>
            <person name="Lima F.M."/>
            <person name="Rodrigues-Luiz G."/>
            <person name="Vallejo G.A."/>
            <person name="Filho J.F."/>
            <person name="Monteiro K.M."/>
            <person name="Tyler K.M."/>
            <person name="de Almeida L.G."/>
            <person name="Ortiz M.F."/>
            <person name="Siervo M.A."/>
            <person name="de Moraes M.H."/>
            <person name="Cunha O.L."/>
            <person name="Mendonca-Neto R."/>
            <person name="Silva R."/>
            <person name="Teixeira S.M."/>
            <person name="Murta S.M."/>
            <person name="Sincero T.C."/>
            <person name="Mendes T.A."/>
            <person name="Urmenyi T.P."/>
            <person name="Silva V.G."/>
            <person name="da Rocha W.D."/>
            <person name="Andersson B."/>
            <person name="Romanha A.J."/>
            <person name="Steindel M."/>
            <person name="de Vasconcelos A.T."/>
            <person name="Grisard E.C."/>
        </authorList>
    </citation>
    <scope>NUCLEOTIDE SEQUENCE [LARGE SCALE GENOMIC DNA]</scope>
    <source>
        <strain evidence="11 12">SC58</strain>
    </source>
</reference>
<evidence type="ECO:0000256" key="2">
    <source>
        <dbReference type="ARBA" id="ARBA00004607"/>
    </source>
</evidence>
<dbReference type="InterPro" id="IPR014003">
    <property type="entry name" value="BBS5_PH"/>
</dbReference>
<keyword evidence="9" id="KW-0966">Cell projection</keyword>
<evidence type="ECO:0000313" key="12">
    <source>
        <dbReference type="Proteomes" id="UP000031737"/>
    </source>
</evidence>
<evidence type="ECO:0000256" key="6">
    <source>
        <dbReference type="ARBA" id="ARBA00023069"/>
    </source>
</evidence>
<dbReference type="PANTHER" id="PTHR21351:SF0">
    <property type="entry name" value="BARDET-BIEDL SYNDROME 5 PROTEIN"/>
    <property type="match status" value="1"/>
</dbReference>
<accession>A0A061IYK7</accession>